<dbReference type="InterPro" id="IPR027417">
    <property type="entry name" value="P-loop_NTPase"/>
</dbReference>
<evidence type="ECO:0000256" key="8">
    <source>
        <dbReference type="PROSITE-ProRule" id="PRU01050"/>
    </source>
</evidence>
<evidence type="ECO:0000256" key="4">
    <source>
        <dbReference type="ARBA" id="ARBA00022741"/>
    </source>
</evidence>
<feature type="domain" description="Era-type G" evidence="11">
    <location>
        <begin position="3"/>
        <end position="169"/>
    </location>
</feature>
<dbReference type="Gene3D" id="3.40.50.300">
    <property type="entry name" value="P-loop containing nucleotide triphosphate hydrolases"/>
    <property type="match status" value="1"/>
</dbReference>
<keyword evidence="7" id="KW-1003">Cell membrane</keyword>
<reference evidence="12" key="1">
    <citation type="submission" date="2020-04" db="EMBL/GenBank/DDBJ databases">
        <title>Deep metagenomics examines the oral microbiome during advanced dental caries in children, revealing novel taxa and co-occurrences with host molecules.</title>
        <authorList>
            <person name="Baker J.L."/>
            <person name="Morton J.T."/>
            <person name="Dinis M."/>
            <person name="Alvarez R."/>
            <person name="Tran N.C."/>
            <person name="Knight R."/>
            <person name="Edlund A."/>
        </authorList>
    </citation>
    <scope>NUCLEOTIDE SEQUENCE</scope>
    <source>
        <strain evidence="12">JCVI_44_bin.5</strain>
    </source>
</reference>
<dbReference type="GO" id="GO:0005886">
    <property type="term" value="C:plasma membrane"/>
    <property type="evidence" value="ECO:0007669"/>
    <property type="project" value="UniProtKB-SubCell"/>
</dbReference>
<dbReference type="SUPFAM" id="SSF52540">
    <property type="entry name" value="P-loop containing nucleoside triphosphate hydrolases"/>
    <property type="match status" value="1"/>
</dbReference>
<dbReference type="GO" id="GO:0005525">
    <property type="term" value="F:GTP binding"/>
    <property type="evidence" value="ECO:0007669"/>
    <property type="project" value="UniProtKB-UniRule"/>
</dbReference>
<sequence>MHKAGFVNIVGNPNVGKSTLMNQLVGEKISIATFKAQTTRHRIMGIVNTEDMQIVFSDTPGVLKPSYKMQEMMLHFSESALADADILLYVTDVIEKPEKNSDFLEKVAKMQIPVILLINKIDESDQKTLVGLVEKWHGLLPKAEILPISATNKFGTDALMKRIKELLPESPAYFDKDQLTDKPAKFFVTEIIREKILRYYDKEVPYSVEVVVERFKEDDKKIHINAVIYVERDSQKGIIIGHQGQALKKVSTEARKSLEKFFDKKIYLETFVKVDKDWRNSQKELGNFGYNPE</sequence>
<dbReference type="GO" id="GO:0005829">
    <property type="term" value="C:cytosol"/>
    <property type="evidence" value="ECO:0007669"/>
    <property type="project" value="TreeGrafter"/>
</dbReference>
<protein>
    <recommendedName>
        <fullName evidence="2 7">GTPase Era</fullName>
    </recommendedName>
</protein>
<evidence type="ECO:0000256" key="9">
    <source>
        <dbReference type="RuleBase" id="RU003761"/>
    </source>
</evidence>
<evidence type="ECO:0000259" key="10">
    <source>
        <dbReference type="PROSITE" id="PS50823"/>
    </source>
</evidence>
<evidence type="ECO:0000256" key="5">
    <source>
        <dbReference type="ARBA" id="ARBA00022884"/>
    </source>
</evidence>
<dbReference type="CDD" id="cd22534">
    <property type="entry name" value="KH-II_Era"/>
    <property type="match status" value="1"/>
</dbReference>
<feature type="region of interest" description="G3" evidence="8">
    <location>
        <begin position="58"/>
        <end position="61"/>
    </location>
</feature>
<dbReference type="PRINTS" id="PR00326">
    <property type="entry name" value="GTP1OBG"/>
</dbReference>
<organism evidence="12 13">
    <name type="scientific">Prevotella aurantiaca</name>
    <dbReference type="NCBI Taxonomy" id="596085"/>
    <lineage>
        <taxon>Bacteria</taxon>
        <taxon>Pseudomonadati</taxon>
        <taxon>Bacteroidota</taxon>
        <taxon>Bacteroidia</taxon>
        <taxon>Bacteroidales</taxon>
        <taxon>Prevotellaceae</taxon>
        <taxon>Prevotella</taxon>
    </lineage>
</organism>
<proteinExistence type="inferred from homology"/>
<dbReference type="Gene3D" id="3.30.300.20">
    <property type="match status" value="1"/>
</dbReference>
<comment type="function">
    <text evidence="7">An essential GTPase that binds both GDP and GTP, with rapid nucleotide exchange. Plays a role in 16S rRNA processing and 30S ribosomal subunit biogenesis and possibly also in cell cycle regulation and energy metabolism.</text>
</comment>
<gene>
    <name evidence="7 12" type="primary">era</name>
    <name evidence="12" type="ORF">HXN26_09105</name>
</gene>
<dbReference type="GO" id="GO:0070181">
    <property type="term" value="F:small ribosomal subunit rRNA binding"/>
    <property type="evidence" value="ECO:0007669"/>
    <property type="project" value="UniProtKB-UniRule"/>
</dbReference>
<feature type="domain" description="KH type-2" evidence="10">
    <location>
        <begin position="192"/>
        <end position="276"/>
    </location>
</feature>
<feature type="region of interest" description="G2" evidence="8">
    <location>
        <begin position="37"/>
        <end position="41"/>
    </location>
</feature>
<dbReference type="InterPro" id="IPR015946">
    <property type="entry name" value="KH_dom-like_a/b"/>
</dbReference>
<feature type="region of interest" description="G1" evidence="8">
    <location>
        <begin position="11"/>
        <end position="18"/>
    </location>
</feature>
<keyword evidence="4 7" id="KW-0547">Nucleotide-binding</keyword>
<keyword evidence="7" id="KW-0699">rRNA-binding</keyword>
<dbReference type="NCBIfam" id="TIGR00231">
    <property type="entry name" value="small_GTP"/>
    <property type="match status" value="1"/>
</dbReference>
<evidence type="ECO:0000256" key="1">
    <source>
        <dbReference type="ARBA" id="ARBA00007921"/>
    </source>
</evidence>
<dbReference type="InterPro" id="IPR006073">
    <property type="entry name" value="GTP-bd"/>
</dbReference>
<feature type="region of interest" description="G5" evidence="8">
    <location>
        <begin position="148"/>
        <end position="150"/>
    </location>
</feature>
<dbReference type="GO" id="GO:0003924">
    <property type="term" value="F:GTPase activity"/>
    <property type="evidence" value="ECO:0007669"/>
    <property type="project" value="UniProtKB-UniRule"/>
</dbReference>
<feature type="binding site" evidence="7">
    <location>
        <begin position="119"/>
        <end position="122"/>
    </location>
    <ligand>
        <name>GTP</name>
        <dbReference type="ChEBI" id="CHEBI:37565"/>
    </ligand>
</feature>
<comment type="subunit">
    <text evidence="7">Monomer.</text>
</comment>
<dbReference type="GO" id="GO:0000028">
    <property type="term" value="P:ribosomal small subunit assembly"/>
    <property type="evidence" value="ECO:0007669"/>
    <property type="project" value="TreeGrafter"/>
</dbReference>
<dbReference type="GO" id="GO:0043024">
    <property type="term" value="F:ribosomal small subunit binding"/>
    <property type="evidence" value="ECO:0007669"/>
    <property type="project" value="TreeGrafter"/>
</dbReference>
<name>A0A930N0C5_9BACT</name>
<dbReference type="Pfam" id="PF01926">
    <property type="entry name" value="MMR_HSR1"/>
    <property type="match status" value="1"/>
</dbReference>
<dbReference type="PANTHER" id="PTHR42698:SF1">
    <property type="entry name" value="GTPASE ERA, MITOCHONDRIAL"/>
    <property type="match status" value="1"/>
</dbReference>
<keyword evidence="3 7" id="KW-0690">Ribosome biogenesis</keyword>
<dbReference type="NCBIfam" id="NF000908">
    <property type="entry name" value="PRK00089.1"/>
    <property type="match status" value="1"/>
</dbReference>
<dbReference type="PANTHER" id="PTHR42698">
    <property type="entry name" value="GTPASE ERA"/>
    <property type="match status" value="1"/>
</dbReference>
<accession>A0A930N0C5</accession>
<feature type="region of interest" description="G4" evidence="8">
    <location>
        <begin position="119"/>
        <end position="122"/>
    </location>
</feature>
<dbReference type="CDD" id="cd04163">
    <property type="entry name" value="Era"/>
    <property type="match status" value="1"/>
</dbReference>
<dbReference type="Pfam" id="PF07650">
    <property type="entry name" value="KH_2"/>
    <property type="match status" value="1"/>
</dbReference>
<dbReference type="FunFam" id="3.30.300.20:FF:000003">
    <property type="entry name" value="GTPase Era"/>
    <property type="match status" value="1"/>
</dbReference>
<comment type="caution">
    <text evidence="12">The sequence shown here is derived from an EMBL/GenBank/DDBJ whole genome shotgun (WGS) entry which is preliminary data.</text>
</comment>
<evidence type="ECO:0000256" key="3">
    <source>
        <dbReference type="ARBA" id="ARBA00022517"/>
    </source>
</evidence>
<dbReference type="EMBL" id="JABZSJ010000057">
    <property type="protein sequence ID" value="MBF1384986.1"/>
    <property type="molecule type" value="Genomic_DNA"/>
</dbReference>
<dbReference type="Proteomes" id="UP000771736">
    <property type="component" value="Unassembled WGS sequence"/>
</dbReference>
<evidence type="ECO:0000313" key="13">
    <source>
        <dbReference type="Proteomes" id="UP000771736"/>
    </source>
</evidence>
<dbReference type="NCBIfam" id="TIGR00436">
    <property type="entry name" value="era"/>
    <property type="match status" value="1"/>
</dbReference>
<evidence type="ECO:0000313" key="12">
    <source>
        <dbReference type="EMBL" id="MBF1384986.1"/>
    </source>
</evidence>
<dbReference type="AlphaFoldDB" id="A0A930N0C5"/>
<evidence type="ECO:0000256" key="2">
    <source>
        <dbReference type="ARBA" id="ARBA00020484"/>
    </source>
</evidence>
<dbReference type="InterPro" id="IPR005225">
    <property type="entry name" value="Small_GTP-bd"/>
</dbReference>
<evidence type="ECO:0000259" key="11">
    <source>
        <dbReference type="PROSITE" id="PS51713"/>
    </source>
</evidence>
<dbReference type="HAMAP" id="MF_00367">
    <property type="entry name" value="GTPase_Era"/>
    <property type="match status" value="1"/>
</dbReference>
<comment type="similarity">
    <text evidence="1 7 8 9">Belongs to the TRAFAC class TrmE-Era-EngA-EngB-Septin-like GTPase superfamily. Era GTPase family.</text>
</comment>
<feature type="binding site" evidence="7">
    <location>
        <begin position="58"/>
        <end position="62"/>
    </location>
    <ligand>
        <name>GTP</name>
        <dbReference type="ChEBI" id="CHEBI:37565"/>
    </ligand>
</feature>
<evidence type="ECO:0000256" key="6">
    <source>
        <dbReference type="ARBA" id="ARBA00023134"/>
    </source>
</evidence>
<evidence type="ECO:0000256" key="7">
    <source>
        <dbReference type="HAMAP-Rule" id="MF_00367"/>
    </source>
</evidence>
<keyword evidence="6 7" id="KW-0342">GTP-binding</keyword>
<keyword evidence="7" id="KW-0472">Membrane</keyword>
<dbReference type="InterPro" id="IPR009019">
    <property type="entry name" value="KH_sf_prok-type"/>
</dbReference>
<dbReference type="SUPFAM" id="SSF54814">
    <property type="entry name" value="Prokaryotic type KH domain (KH-domain type II)"/>
    <property type="match status" value="1"/>
</dbReference>
<dbReference type="InterPro" id="IPR030388">
    <property type="entry name" value="G_ERA_dom"/>
</dbReference>
<keyword evidence="5 7" id="KW-0694">RNA-binding</keyword>
<keyword evidence="7" id="KW-0963">Cytoplasm</keyword>
<dbReference type="PROSITE" id="PS50823">
    <property type="entry name" value="KH_TYPE_2"/>
    <property type="match status" value="1"/>
</dbReference>
<feature type="binding site" evidence="7">
    <location>
        <begin position="11"/>
        <end position="18"/>
    </location>
    <ligand>
        <name>GTP</name>
        <dbReference type="ChEBI" id="CHEBI:37565"/>
    </ligand>
</feature>
<dbReference type="RefSeq" id="WP_273160828.1">
    <property type="nucleotide sequence ID" value="NZ_CAJPLR010000110.1"/>
</dbReference>
<dbReference type="InterPro" id="IPR005662">
    <property type="entry name" value="GTPase_Era-like"/>
</dbReference>
<dbReference type="PROSITE" id="PS51713">
    <property type="entry name" value="G_ERA"/>
    <property type="match status" value="1"/>
</dbReference>
<comment type="subcellular location">
    <subcellularLocation>
        <location evidence="7">Cytoplasm</location>
    </subcellularLocation>
    <subcellularLocation>
        <location evidence="7">Cell membrane</location>
        <topology evidence="7">Peripheral membrane protein</topology>
    </subcellularLocation>
</comment>
<dbReference type="InterPro" id="IPR004044">
    <property type="entry name" value="KH_dom_type_2"/>
</dbReference>